<evidence type="ECO:0000256" key="1">
    <source>
        <dbReference type="SAM" id="MobiDB-lite"/>
    </source>
</evidence>
<dbReference type="PROSITE" id="PS51318">
    <property type="entry name" value="TAT"/>
    <property type="match status" value="1"/>
</dbReference>
<sequence length="259" mass="26625">MKPLSRRTALLSLALLTPALALAESPPSFGARAVWPRGDENVWPADARIRLAGDQFDVGGLNATVNGAPARLVPAGDVMGGRSFLLSPAPLDGQAVHIEGDPCPAEAAEWGAACQPLVIDYVAGPPLGQDVTESLPRFAFDVYDYATVESEGCGDAIGDPGFTRDELVNPEACLPTDGFAAETPTDPANSEDPVDAPAPGAGSDNAPSPSAEAEDNAESEPSVDAEGTDGGCSQRPGPAGSGLPWVMGLLALRRRRCRA</sequence>
<evidence type="ECO:0000313" key="3">
    <source>
        <dbReference type="EMBL" id="MBM3275339.1"/>
    </source>
</evidence>
<evidence type="ECO:0008006" key="5">
    <source>
        <dbReference type="Google" id="ProtNLM"/>
    </source>
</evidence>
<feature type="compositionally biased region" description="Acidic residues" evidence="1">
    <location>
        <begin position="212"/>
        <end position="227"/>
    </location>
</feature>
<reference evidence="3 4" key="1">
    <citation type="submission" date="2019-03" db="EMBL/GenBank/DDBJ databases">
        <title>Lake Tanganyika Metagenome-Assembled Genomes (MAGs).</title>
        <authorList>
            <person name="Tran P."/>
        </authorList>
    </citation>
    <scope>NUCLEOTIDE SEQUENCE [LARGE SCALE GENOMIC DNA]</scope>
    <source>
        <strain evidence="3">K_DeepCast_65m_m2_236</strain>
    </source>
</reference>
<evidence type="ECO:0000313" key="4">
    <source>
        <dbReference type="Proteomes" id="UP000703893"/>
    </source>
</evidence>
<accession>A0A937X700</accession>
<feature type="region of interest" description="Disordered" evidence="1">
    <location>
        <begin position="174"/>
        <end position="246"/>
    </location>
</feature>
<proteinExistence type="predicted"/>
<dbReference type="EMBL" id="VGJX01000536">
    <property type="protein sequence ID" value="MBM3275339.1"/>
    <property type="molecule type" value="Genomic_DNA"/>
</dbReference>
<name>A0A937X700_9BACT</name>
<comment type="caution">
    <text evidence="3">The sequence shown here is derived from an EMBL/GenBank/DDBJ whole genome shotgun (WGS) entry which is preliminary data.</text>
</comment>
<dbReference type="Proteomes" id="UP000703893">
    <property type="component" value="Unassembled WGS sequence"/>
</dbReference>
<protein>
    <recommendedName>
        <fullName evidence="5">MYXO-CTERM domain-containing protein</fullName>
    </recommendedName>
</protein>
<dbReference type="InterPro" id="IPR006311">
    <property type="entry name" value="TAT_signal"/>
</dbReference>
<feature type="signal peptide" evidence="2">
    <location>
        <begin position="1"/>
        <end position="23"/>
    </location>
</feature>
<dbReference type="AlphaFoldDB" id="A0A937X700"/>
<evidence type="ECO:0000256" key="2">
    <source>
        <dbReference type="SAM" id="SignalP"/>
    </source>
</evidence>
<gene>
    <name evidence="3" type="ORF">FJZ00_09310</name>
</gene>
<keyword evidence="2" id="KW-0732">Signal</keyword>
<organism evidence="3 4">
    <name type="scientific">Candidatus Tanganyikabacteria bacterium</name>
    <dbReference type="NCBI Taxonomy" id="2961651"/>
    <lineage>
        <taxon>Bacteria</taxon>
        <taxon>Bacillati</taxon>
        <taxon>Candidatus Sericytochromatia</taxon>
        <taxon>Candidatus Tanganyikabacteria</taxon>
    </lineage>
</organism>
<feature type="chain" id="PRO_5037358230" description="MYXO-CTERM domain-containing protein" evidence="2">
    <location>
        <begin position="24"/>
        <end position="259"/>
    </location>
</feature>